<evidence type="ECO:0000313" key="2">
    <source>
        <dbReference type="EMBL" id="GCC46112.1"/>
    </source>
</evidence>
<sequence>MQPPVFELLVLLSETLQFRTAQNLLTLPLQPLQGGTELVQLHLLRRQAQLNLPQGCHCTAGTTQPQWPLTAQRNRTHLRRHGTAQPQWPLTARRIRTHLRRHGTARHDATAMATDGTAQPHSPPPAQHGATAMATDGSAQPHSPPPARRNRF</sequence>
<feature type="compositionally biased region" description="Pro residues" evidence="1">
    <location>
        <begin position="142"/>
        <end position="152"/>
    </location>
</feature>
<comment type="caution">
    <text evidence="2">The sequence shown here is derived from an EMBL/GenBank/DDBJ whole genome shotgun (WGS) entry which is preliminary data.</text>
</comment>
<gene>
    <name evidence="2" type="ORF">chiPu_0030208</name>
</gene>
<feature type="non-terminal residue" evidence="2">
    <location>
        <position position="152"/>
    </location>
</feature>
<feature type="region of interest" description="Disordered" evidence="1">
    <location>
        <begin position="113"/>
        <end position="152"/>
    </location>
</feature>
<dbReference type="AlphaFoldDB" id="A0A401TU07"/>
<evidence type="ECO:0000256" key="1">
    <source>
        <dbReference type="SAM" id="MobiDB-lite"/>
    </source>
</evidence>
<name>A0A401TU07_CHIPU</name>
<protein>
    <submittedName>
        <fullName evidence="2">Uncharacterized protein</fullName>
    </submittedName>
</protein>
<accession>A0A401TU07</accession>
<dbReference type="Proteomes" id="UP000287033">
    <property type="component" value="Unassembled WGS sequence"/>
</dbReference>
<reference evidence="2 3" key="1">
    <citation type="journal article" date="2018" name="Nat. Ecol. Evol.">
        <title>Shark genomes provide insights into elasmobranch evolution and the origin of vertebrates.</title>
        <authorList>
            <person name="Hara Y"/>
            <person name="Yamaguchi K"/>
            <person name="Onimaru K"/>
            <person name="Kadota M"/>
            <person name="Koyanagi M"/>
            <person name="Keeley SD"/>
            <person name="Tatsumi K"/>
            <person name="Tanaka K"/>
            <person name="Motone F"/>
            <person name="Kageyama Y"/>
            <person name="Nozu R"/>
            <person name="Adachi N"/>
            <person name="Nishimura O"/>
            <person name="Nakagawa R"/>
            <person name="Tanegashima C"/>
            <person name="Kiyatake I"/>
            <person name="Matsumoto R"/>
            <person name="Murakumo K"/>
            <person name="Nishida K"/>
            <person name="Terakita A"/>
            <person name="Kuratani S"/>
            <person name="Sato K"/>
            <person name="Hyodo S Kuraku.S."/>
        </authorList>
    </citation>
    <scope>NUCLEOTIDE SEQUENCE [LARGE SCALE GENOMIC DNA]</scope>
</reference>
<evidence type="ECO:0000313" key="3">
    <source>
        <dbReference type="Proteomes" id="UP000287033"/>
    </source>
</evidence>
<organism evidence="2 3">
    <name type="scientific">Chiloscyllium punctatum</name>
    <name type="common">Brownbanded bambooshark</name>
    <name type="synonym">Hemiscyllium punctatum</name>
    <dbReference type="NCBI Taxonomy" id="137246"/>
    <lineage>
        <taxon>Eukaryota</taxon>
        <taxon>Metazoa</taxon>
        <taxon>Chordata</taxon>
        <taxon>Craniata</taxon>
        <taxon>Vertebrata</taxon>
        <taxon>Chondrichthyes</taxon>
        <taxon>Elasmobranchii</taxon>
        <taxon>Galeomorphii</taxon>
        <taxon>Galeoidea</taxon>
        <taxon>Orectolobiformes</taxon>
        <taxon>Hemiscylliidae</taxon>
        <taxon>Chiloscyllium</taxon>
    </lineage>
</organism>
<proteinExistence type="predicted"/>
<dbReference type="EMBL" id="BEZZ01177395">
    <property type="protein sequence ID" value="GCC46112.1"/>
    <property type="molecule type" value="Genomic_DNA"/>
</dbReference>
<keyword evidence="3" id="KW-1185">Reference proteome</keyword>